<keyword evidence="3 4" id="KW-0378">Hydrolase</keyword>
<evidence type="ECO:0000313" key="7">
    <source>
        <dbReference type="EMBL" id="APU01497.1"/>
    </source>
</evidence>
<keyword evidence="3" id="KW-1188">Viral release from host cell</keyword>
<feature type="chain" id="PRO_5035346844" description="Baseplate central spike protein" evidence="3">
    <location>
        <begin position="1"/>
        <end position="612"/>
    </location>
</feature>
<dbReference type="GO" id="GO:0042742">
    <property type="term" value="P:defense response to bacterium"/>
    <property type="evidence" value="ECO:0007669"/>
    <property type="project" value="UniProtKB-KW"/>
</dbReference>
<keyword evidence="1 3" id="KW-0929">Antimicrobial</keyword>
<dbReference type="GO" id="GO:0098932">
    <property type="term" value="P:symbiont entry into host cell via disruption of host cell wall peptidoglycan"/>
    <property type="evidence" value="ECO:0007669"/>
    <property type="project" value="UniProtKB-UniRule"/>
</dbReference>
<feature type="active site" description="Proton donor" evidence="3">
    <location>
        <position position="191"/>
    </location>
</feature>
<dbReference type="EMBL" id="KY290955">
    <property type="protein sequence ID" value="APU01497.1"/>
    <property type="molecule type" value="Genomic_DNA"/>
</dbReference>
<dbReference type="GO" id="GO:0016998">
    <property type="term" value="P:cell wall macromolecule catabolic process"/>
    <property type="evidence" value="ECO:0007669"/>
    <property type="project" value="InterPro"/>
</dbReference>
<protein>
    <recommendedName>
        <fullName evidence="3">Baseplate central spike protein</fullName>
    </recommendedName>
    <alternativeName>
        <fullName evidence="3">Peptidoglycan hydrolase</fullName>
        <ecNumber evidence="3">3.2.1.17</ecNumber>
    </alternativeName>
</protein>
<comment type="similarity">
    <text evidence="3 4">Belongs to the glycosyl hydrolase 24 family.</text>
</comment>
<evidence type="ECO:0000313" key="8">
    <source>
        <dbReference type="Proteomes" id="UP000225215"/>
    </source>
</evidence>
<evidence type="ECO:0000256" key="4">
    <source>
        <dbReference type="RuleBase" id="RU003788"/>
    </source>
</evidence>
<dbReference type="GO" id="GO:0098025">
    <property type="term" value="C:virus tail, baseplate"/>
    <property type="evidence" value="ECO:0007669"/>
    <property type="project" value="UniProtKB-UniRule"/>
</dbReference>
<keyword evidence="3" id="KW-1171">Viral genome ejection through host cell envelope</keyword>
<feature type="domain" description="Protein Gp5 N-terminal OB-fold" evidence="6">
    <location>
        <begin position="28"/>
        <end position="180"/>
    </location>
</feature>
<dbReference type="InterPro" id="IPR002196">
    <property type="entry name" value="Glyco_hydro_24"/>
</dbReference>
<evidence type="ECO:0000256" key="3">
    <source>
        <dbReference type="HAMAP-Rule" id="MF_04151"/>
    </source>
</evidence>
<evidence type="ECO:0000256" key="1">
    <source>
        <dbReference type="ARBA" id="ARBA00022529"/>
    </source>
</evidence>
<dbReference type="InterPro" id="IPR010609">
    <property type="entry name" value="Gp5_C"/>
</dbReference>
<dbReference type="CDD" id="cd00735">
    <property type="entry name" value="T4-like_lys"/>
    <property type="match status" value="1"/>
</dbReference>
<dbReference type="Pfam" id="PF06715">
    <property type="entry name" value="Gp5_C"/>
    <property type="match status" value="1"/>
</dbReference>
<dbReference type="GO" id="GO:0003796">
    <property type="term" value="F:lysozyme activity"/>
    <property type="evidence" value="ECO:0007669"/>
    <property type="project" value="UniProtKB-UniRule"/>
</dbReference>
<dbReference type="InterPro" id="IPR052619">
    <property type="entry name" value="Phage_lysozyme-like"/>
</dbReference>
<dbReference type="SUPFAM" id="SSF53955">
    <property type="entry name" value="Lysozyme-like"/>
    <property type="match status" value="1"/>
</dbReference>
<dbReference type="GO" id="GO:0031640">
    <property type="term" value="P:killing of cells of another organism"/>
    <property type="evidence" value="ECO:0007669"/>
    <property type="project" value="UniProtKB-KW"/>
</dbReference>
<dbReference type="InterPro" id="IPR009590">
    <property type="entry name" value="Gp5_OB_N"/>
</dbReference>
<name>A0A219YC27_9CAUD</name>
<feature type="active site" description="Nucleophile" evidence="3">
    <location>
        <position position="200"/>
    </location>
</feature>
<keyword evidence="3" id="KW-1236">Degradation of host peptidoglycans during virus entry</keyword>
<dbReference type="Gene3D" id="3.10.450.190">
    <property type="match status" value="1"/>
</dbReference>
<keyword evidence="3" id="KW-0946">Virion</keyword>
<keyword evidence="3 4" id="KW-0326">Glycosidase</keyword>
<dbReference type="Gene3D" id="2.40.50.260">
    <property type="entry name" value="Nucleic acid-binding protein domain"/>
    <property type="match status" value="1"/>
</dbReference>
<sequence length="612" mass="67179">MISDFFYGVVEDRFDPLHQGRYRVRVFGIHTDQKSKSDMVGIPTEELLWFHAATSTDSASISGIGHSPTNLVEGTWVMGVFRDAFRQDGLILFSIPGSYTEKPNTLRGFCDPFGRFPRYIGNDVNILAGGGQKGNSINGSSPPSYGGKPIGVYTQDENTTVAVAPDDRDIADVKPDDNPDFTIEEMLKGDEGVRNDVYWDHLGYPTVGIGHLIIFEKTRDMGRINSILSQQLGRQVNGVITAEEVSTLFSSDINKTRADMLRFENIRQVYIKVNRSRQMALENMAFQMGAGGLSKFRTTLDHMYNERWKEAQLGMLDSLWAKQTPGRANRVARIVLTGNLESYGVMVKEEPELPIPMRMGRTMLRSFSAAPAPTPLAETDPDDPSVPPVPRDDGLLFEEPKSSYNAQYPYNHVYESESGHVQEFDDTPGAERYHLKHPSGTFLEVSGDGRQLNKVYGDDFTIDMANKLVNVKGDYQVVVEGNATVYVMGNCLQQVDGNLTQVVKGNVSETIHGDVDQTIKGNAKQTINGSLESRTDVDVTMSVGGNVVSEVEGNLTATVQGNCNQNVEGDMSLNVLGDYDVTVAGSYKSQAAQSLITSQGTTELSGATVSIN</sequence>
<dbReference type="SUPFAM" id="SSF69349">
    <property type="entry name" value="Phage fibre proteins"/>
    <property type="match status" value="1"/>
</dbReference>
<evidence type="ECO:0000256" key="5">
    <source>
        <dbReference type="SAM" id="MobiDB-lite"/>
    </source>
</evidence>
<organism evidence="7 8">
    <name type="scientific">Aeromonas phage 65.2</name>
    <dbReference type="NCBI Taxonomy" id="1932896"/>
    <lineage>
        <taxon>Viruses</taxon>
        <taxon>Duplodnaviria</taxon>
        <taxon>Heunggongvirae</taxon>
        <taxon>Uroviricota</taxon>
        <taxon>Caudoviricetes</taxon>
        <taxon>Pantevenvirales</taxon>
        <taxon>Straboviridae</taxon>
        <taxon>Emmerichvirinae</taxon>
        <taxon>Ishigurovirus</taxon>
        <taxon>Ishigurovirus osborne</taxon>
    </lineage>
</organism>
<comment type="caution">
    <text evidence="3">Lacks conserved residue(s) required for the propagation of feature annotation.</text>
</comment>
<evidence type="ECO:0000259" key="6">
    <source>
        <dbReference type="Pfam" id="PF06714"/>
    </source>
</evidence>
<reference evidence="7 8" key="1">
    <citation type="journal article" date="2017" name="Sci. Rep.">
        <title>Characterization and diversity of phages infecting Aeromonas salmonicida subsp. salmonicida.</title>
        <authorList>
            <person name="Vincent A.T."/>
            <person name="Paquet V.E."/>
            <person name="Bernatchez A."/>
            <person name="Tremblay D.M."/>
            <person name="Moineau S."/>
            <person name="Charette S.J."/>
        </authorList>
    </citation>
    <scope>NUCLEOTIDE SEQUENCE [LARGE SCALE GENOMIC DNA]</scope>
</reference>
<keyword evidence="3" id="KW-1226">Viral baseplate protein</keyword>
<dbReference type="Pfam" id="PF06714">
    <property type="entry name" value="Gp5_OB"/>
    <property type="match status" value="1"/>
</dbReference>
<feature type="region of interest" description="Disordered" evidence="5">
    <location>
        <begin position="371"/>
        <end position="397"/>
    </location>
</feature>
<dbReference type="InterPro" id="IPR046397">
    <property type="entry name" value="NEEDLE_T4"/>
</dbReference>
<dbReference type="InterPro" id="IPR023347">
    <property type="entry name" value="Lysozyme_dom_sf"/>
</dbReference>
<dbReference type="HAMAP" id="MF_04151">
    <property type="entry name" value="NEEDLE_T4"/>
    <property type="match status" value="1"/>
</dbReference>
<dbReference type="PANTHER" id="PTHR37406">
    <property type="entry name" value="T4-TYPE LYSOZYME 1-RELATED"/>
    <property type="match status" value="1"/>
</dbReference>
<keyword evidence="2 3" id="KW-0081">Bacteriolytic enzyme</keyword>
<dbReference type="PANTHER" id="PTHR37406:SF1">
    <property type="entry name" value="T4-TYPE LYSOZYME 1-RELATED"/>
    <property type="match status" value="1"/>
</dbReference>
<keyword evidence="3" id="KW-1160">Virus entry into host cell</keyword>
<dbReference type="SUPFAM" id="SSF69255">
    <property type="entry name" value="gp5 N-terminal domain-like"/>
    <property type="match status" value="1"/>
</dbReference>
<accession>A0A219YC27</accession>
<dbReference type="GO" id="GO:0009253">
    <property type="term" value="P:peptidoglycan catabolic process"/>
    <property type="evidence" value="ECO:0007669"/>
    <property type="project" value="UniProtKB-UniRule"/>
</dbReference>
<dbReference type="Gene3D" id="1.10.530.40">
    <property type="match status" value="1"/>
</dbReference>
<evidence type="ECO:0000256" key="2">
    <source>
        <dbReference type="ARBA" id="ARBA00022638"/>
    </source>
</evidence>
<comment type="function">
    <molecule>Baseplate central spike protein</molecule>
    <text evidence="3">Baseplate central spike complex-associated lysozyme that is essential for the localized hydrolysis of bacterial cell wall, so that the tail tube, through which the phage DNA is ejected, can penetrate to the host inner membrane. The tail lysozyme complex at the tip of the tail tube penetrates through the outer membrane into the periplasm. This way, lysozyme domain is released and locally digests the peptidoglycan layer to make a hole to let the tube penetrate to the inner membrane. Involved in the tail assembly.</text>
</comment>
<dbReference type="Proteomes" id="UP000225215">
    <property type="component" value="Segment"/>
</dbReference>
<dbReference type="PRINTS" id="PR00684">
    <property type="entry name" value="T4LYSOZYME"/>
</dbReference>
<comment type="catalytic activity">
    <reaction evidence="3 4">
        <text>Hydrolysis of (1-&gt;4)-beta-linkages between N-acetylmuramic acid and N-acetyl-D-glucosamine residues in a peptidoglycan and between N-acetyl-D-glucosamine residues in chitodextrins.</text>
        <dbReference type="EC" id="3.2.1.17"/>
    </reaction>
</comment>
<keyword evidence="3" id="KW-0426">Late protein</keyword>
<dbReference type="EC" id="3.2.1.17" evidence="3"/>
<dbReference type="InterPro" id="IPR001165">
    <property type="entry name" value="T4-type_lysozyme"/>
</dbReference>
<proteinExistence type="inferred from homology"/>
<dbReference type="InterPro" id="IPR023346">
    <property type="entry name" value="Lysozyme-like_dom_sf"/>
</dbReference>
<keyword evidence="3" id="KW-1162">Viral penetration into host cytoplasm</keyword>
<dbReference type="GO" id="GO:0098003">
    <property type="term" value="P:viral tail assembly"/>
    <property type="evidence" value="ECO:0007669"/>
    <property type="project" value="UniProtKB-UniRule"/>
</dbReference>
<keyword evidence="3" id="KW-1227">Viral tail protein</keyword>
<dbReference type="GO" id="GO:0098994">
    <property type="term" value="P:symbiont entry into host cell via disruption of host cell envelope"/>
    <property type="evidence" value="ECO:0007669"/>
    <property type="project" value="UniProtKB-KW"/>
</dbReference>
<keyword evidence="3" id="KW-1235">Degradation of host cell envelope components during virus entry</keyword>
<keyword evidence="3" id="KW-1245">Viral tail assembly</keyword>
<dbReference type="Pfam" id="PF00959">
    <property type="entry name" value="Phage_lysozyme"/>
    <property type="match status" value="1"/>
</dbReference>